<dbReference type="AlphaFoldDB" id="A0A7R9VZM5"/>
<dbReference type="EMBL" id="HBEC01043503">
    <property type="protein sequence ID" value="CAD8309604.1"/>
    <property type="molecule type" value="Transcribed_RNA"/>
</dbReference>
<evidence type="ECO:0000256" key="6">
    <source>
        <dbReference type="PIRSR" id="PIRSR000915-2"/>
    </source>
</evidence>
<comment type="cofactor">
    <cofactor evidence="7">
        <name>Mg(2+)</name>
        <dbReference type="ChEBI" id="CHEBI:18420"/>
    </cofactor>
    <text evidence="7">Divalent metal ions. Mg(2+) is the most effective.</text>
</comment>
<feature type="binding site" evidence="7">
    <location>
        <position position="216"/>
    </location>
    <ligand>
        <name>Mg(2+)</name>
        <dbReference type="ChEBI" id="CHEBI:18420"/>
    </ligand>
</feature>
<reference evidence="8" key="1">
    <citation type="submission" date="2021-01" db="EMBL/GenBank/DDBJ databases">
        <authorList>
            <person name="Corre E."/>
            <person name="Pelletier E."/>
            <person name="Niang G."/>
            <person name="Scheremetjew M."/>
            <person name="Finn R."/>
            <person name="Kale V."/>
            <person name="Holt S."/>
            <person name="Cochrane G."/>
            <person name="Meng A."/>
            <person name="Brown T."/>
            <person name="Cohen L."/>
        </authorList>
    </citation>
    <scope>NUCLEOTIDE SEQUENCE</scope>
    <source>
        <strain evidence="8">CCMP219</strain>
    </source>
</reference>
<evidence type="ECO:0000313" key="8">
    <source>
        <dbReference type="EMBL" id="CAD8309604.1"/>
    </source>
</evidence>
<evidence type="ECO:0000256" key="7">
    <source>
        <dbReference type="PIRSR" id="PIRSR000915-3"/>
    </source>
</evidence>
<dbReference type="GO" id="GO:0046872">
    <property type="term" value="F:metal ion binding"/>
    <property type="evidence" value="ECO:0007669"/>
    <property type="project" value="UniProtKB-KW"/>
</dbReference>
<proteinExistence type="inferred from homology"/>
<dbReference type="PANTHER" id="PTHR19288:SF75">
    <property type="entry name" value="PHOSPHOGLYCOLATE PHOSPHATASE 2"/>
    <property type="match status" value="1"/>
</dbReference>
<organism evidence="8">
    <name type="scientific">Chlamydomonas euryale</name>
    <dbReference type="NCBI Taxonomy" id="1486919"/>
    <lineage>
        <taxon>Eukaryota</taxon>
        <taxon>Viridiplantae</taxon>
        <taxon>Chlorophyta</taxon>
        <taxon>core chlorophytes</taxon>
        <taxon>Chlorophyceae</taxon>
        <taxon>CS clade</taxon>
        <taxon>Chlamydomonadales</taxon>
        <taxon>Chlamydomonadaceae</taxon>
        <taxon>Chlamydomonas</taxon>
    </lineage>
</organism>
<evidence type="ECO:0000256" key="5">
    <source>
        <dbReference type="PIRNR" id="PIRNR000915"/>
    </source>
</evidence>
<name>A0A7R9VZM5_9CHLO</name>
<dbReference type="PIRSF" id="PIRSF000915">
    <property type="entry name" value="PGP-type_phosphatase"/>
    <property type="match status" value="1"/>
</dbReference>
<protein>
    <recommendedName>
        <fullName evidence="3 5">Phosphoglycolate phosphatase</fullName>
        <ecNumber evidence="3 5">3.1.3.18</ecNumber>
    </recommendedName>
</protein>
<keyword evidence="7" id="KW-0479">Metal-binding</keyword>
<dbReference type="PANTHER" id="PTHR19288">
    <property type="entry name" value="4-NITROPHENYLPHOSPHATASE-RELATED"/>
    <property type="match status" value="1"/>
</dbReference>
<dbReference type="NCBIfam" id="TIGR01460">
    <property type="entry name" value="HAD-SF-IIA"/>
    <property type="match status" value="1"/>
</dbReference>
<dbReference type="Pfam" id="PF13344">
    <property type="entry name" value="Hydrolase_6"/>
    <property type="match status" value="1"/>
</dbReference>
<keyword evidence="4 5" id="KW-0378">Hydrolase</keyword>
<comment type="catalytic activity">
    <reaction evidence="1 5">
        <text>2-phosphoglycolate + H2O = glycolate + phosphate</text>
        <dbReference type="Rhea" id="RHEA:14369"/>
        <dbReference type="ChEBI" id="CHEBI:15377"/>
        <dbReference type="ChEBI" id="CHEBI:29805"/>
        <dbReference type="ChEBI" id="CHEBI:43474"/>
        <dbReference type="ChEBI" id="CHEBI:58033"/>
        <dbReference type="EC" id="3.1.3.18"/>
    </reaction>
</comment>
<comment type="similarity">
    <text evidence="2">Belongs to the HAD-like hydrolase superfamily. CbbY/CbbZ/Gph/YieH family.</text>
</comment>
<dbReference type="NCBIfam" id="TIGR01452">
    <property type="entry name" value="PGP_euk"/>
    <property type="match status" value="1"/>
</dbReference>
<dbReference type="InterPro" id="IPR023214">
    <property type="entry name" value="HAD_sf"/>
</dbReference>
<evidence type="ECO:0000256" key="2">
    <source>
        <dbReference type="ARBA" id="ARBA00006171"/>
    </source>
</evidence>
<dbReference type="Gene3D" id="3.40.50.1000">
    <property type="entry name" value="HAD superfamily/HAD-like"/>
    <property type="match status" value="2"/>
</dbReference>
<dbReference type="EC" id="3.1.3.18" evidence="3 5"/>
<dbReference type="InterPro" id="IPR036412">
    <property type="entry name" value="HAD-like_sf"/>
</dbReference>
<dbReference type="GO" id="GO:0005737">
    <property type="term" value="C:cytoplasm"/>
    <property type="evidence" value="ECO:0007669"/>
    <property type="project" value="TreeGrafter"/>
</dbReference>
<dbReference type="Pfam" id="PF13242">
    <property type="entry name" value="Hydrolase_like"/>
    <property type="match status" value="1"/>
</dbReference>
<accession>A0A7R9VZM5</accession>
<gene>
    <name evidence="8" type="ORF">CEUR00632_LOCUS20268</name>
</gene>
<feature type="binding site" evidence="6">
    <location>
        <position position="191"/>
    </location>
    <ligand>
        <name>substrate</name>
    </ligand>
</feature>
<dbReference type="InterPro" id="IPR006349">
    <property type="entry name" value="PGP_euk"/>
</dbReference>
<evidence type="ECO:0000256" key="4">
    <source>
        <dbReference type="ARBA" id="ARBA00022801"/>
    </source>
</evidence>
<keyword evidence="7" id="KW-0460">Magnesium</keyword>
<evidence type="ECO:0000256" key="1">
    <source>
        <dbReference type="ARBA" id="ARBA00000830"/>
    </source>
</evidence>
<dbReference type="FunFam" id="3.40.50.1000:FF:000039">
    <property type="entry name" value="Phosphoglycolate phosphatase"/>
    <property type="match status" value="1"/>
</dbReference>
<dbReference type="InterPro" id="IPR006357">
    <property type="entry name" value="HAD-SF_hydro_IIA"/>
</dbReference>
<sequence>MLFMCDARTPGIVTTSWVSSQGKKVFFVTNDATLSRQGHLKKLQAMGLKASLEEIYGSAFAAALFLKSKKFQRKAYVIGEGGLMEELRAMGIPALGGPADATAVVDFDADEPFVDVDPDVGAVVVGMDRGLNYYKVQYSLTCMLQNKDCMFLATNTDSRSYFSMTQEWAGAGTMVGALIGASEAEPLVVGKPSSFLLDTICRASGVAKEQMCIVGDRLDTDVLWGNRSGCGTLLVLSGATSEAMLKSPENKVHPTYYLDNIGGLLTIRDKLSSCVVS</sequence>
<dbReference type="SUPFAM" id="SSF56784">
    <property type="entry name" value="HAD-like"/>
    <property type="match status" value="1"/>
</dbReference>
<dbReference type="GO" id="GO:0008967">
    <property type="term" value="F:phosphoglycolate phosphatase activity"/>
    <property type="evidence" value="ECO:0007669"/>
    <property type="project" value="UniProtKB-EC"/>
</dbReference>
<evidence type="ECO:0000256" key="3">
    <source>
        <dbReference type="ARBA" id="ARBA00013078"/>
    </source>
</evidence>